<accession>A4VJK4</accession>
<dbReference type="HOGENOM" id="CLU_2828030_0_0_6"/>
<dbReference type="Proteomes" id="UP000000233">
    <property type="component" value="Chromosome"/>
</dbReference>
<protein>
    <submittedName>
        <fullName evidence="1">Uncharacterized protein</fullName>
    </submittedName>
</protein>
<sequence length="66" mass="7859">MMAKTLSFFLCSLQPRYEACVCGLRRPYPDLHELWTWMIPLENFTCTRSQTRCVFSVDILCERLTH</sequence>
<keyword evidence="2" id="KW-1185">Reference proteome</keyword>
<dbReference type="KEGG" id="psa:PST_1465"/>
<evidence type="ECO:0000313" key="2">
    <source>
        <dbReference type="Proteomes" id="UP000000233"/>
    </source>
</evidence>
<proteinExistence type="predicted"/>
<dbReference type="AlphaFoldDB" id="A4VJK4"/>
<reference evidence="1 2" key="1">
    <citation type="journal article" date="2008" name="Proc. Natl. Acad. Sci. U.S.A.">
        <title>Nitrogen fixation island and rhizosphere competence traits in the genome of root-associated Pseudomonas stutzeri A1501.</title>
        <authorList>
            <person name="Yan Y."/>
            <person name="Yang J."/>
            <person name="Dou Y."/>
            <person name="Chen M."/>
            <person name="Ping S."/>
            <person name="Peng J."/>
            <person name="Lu W."/>
            <person name="Zhang W."/>
            <person name="Yao Z."/>
            <person name="Li H."/>
            <person name="Liu W."/>
            <person name="He S."/>
            <person name="Geng L."/>
            <person name="Zhang X."/>
            <person name="Yang F."/>
            <person name="Yu H."/>
            <person name="Zhan Y."/>
            <person name="Li D."/>
            <person name="Lin Z."/>
            <person name="Wang Y."/>
            <person name="Elmerich C."/>
            <person name="Lin M."/>
            <person name="Jin Q."/>
        </authorList>
    </citation>
    <scope>NUCLEOTIDE SEQUENCE [LARGE SCALE GENOMIC DNA]</scope>
    <source>
        <strain evidence="1 2">A1501</strain>
    </source>
</reference>
<dbReference type="EMBL" id="CP000304">
    <property type="protein sequence ID" value="ABP79155.1"/>
    <property type="molecule type" value="Genomic_DNA"/>
</dbReference>
<name>A4VJK4_STUS1</name>
<evidence type="ECO:0000313" key="1">
    <source>
        <dbReference type="EMBL" id="ABP79155.1"/>
    </source>
</evidence>
<gene>
    <name evidence="1" type="ordered locus">PST_1465</name>
</gene>
<organism evidence="1 2">
    <name type="scientific">Stutzerimonas stutzeri (strain A1501)</name>
    <name type="common">Pseudomonas stutzeri</name>
    <dbReference type="NCBI Taxonomy" id="379731"/>
    <lineage>
        <taxon>Bacteria</taxon>
        <taxon>Pseudomonadati</taxon>
        <taxon>Pseudomonadota</taxon>
        <taxon>Gammaproteobacteria</taxon>
        <taxon>Pseudomonadales</taxon>
        <taxon>Pseudomonadaceae</taxon>
        <taxon>Stutzerimonas</taxon>
    </lineage>
</organism>